<dbReference type="InterPro" id="IPR007111">
    <property type="entry name" value="NACHT_NTPase"/>
</dbReference>
<dbReference type="Gene3D" id="2.130.10.10">
    <property type="entry name" value="YVTN repeat-like/Quinoprotein amine dehydrogenase"/>
    <property type="match status" value="2"/>
</dbReference>
<dbReference type="SUPFAM" id="SSF82171">
    <property type="entry name" value="DPP6 N-terminal domain-like"/>
    <property type="match status" value="2"/>
</dbReference>
<reference evidence="3" key="2">
    <citation type="submission" date="2020-11" db="EMBL/GenBank/DDBJ databases">
        <authorList>
            <consortium name="DOE Joint Genome Institute"/>
            <person name="Kuo A."/>
            <person name="Miyauchi S."/>
            <person name="Kiss E."/>
            <person name="Drula E."/>
            <person name="Kohler A."/>
            <person name="Sanchez-Garcia M."/>
            <person name="Andreopoulos B."/>
            <person name="Barry K.W."/>
            <person name="Bonito G."/>
            <person name="Buee M."/>
            <person name="Carver A."/>
            <person name="Chen C."/>
            <person name="Cichocki N."/>
            <person name="Clum A."/>
            <person name="Culley D."/>
            <person name="Crous P.W."/>
            <person name="Fauchery L."/>
            <person name="Girlanda M."/>
            <person name="Hayes R."/>
            <person name="Keri Z."/>
            <person name="Labutti K."/>
            <person name="Lipzen A."/>
            <person name="Lombard V."/>
            <person name="Magnuson J."/>
            <person name="Maillard F."/>
            <person name="Morin E."/>
            <person name="Murat C."/>
            <person name="Nolan M."/>
            <person name="Ohm R."/>
            <person name="Pangilinan J."/>
            <person name="Pereira M."/>
            <person name="Perotto S."/>
            <person name="Peter M."/>
            <person name="Riley R."/>
            <person name="Sitrit Y."/>
            <person name="Stielow B."/>
            <person name="Szollosi G."/>
            <person name="Zifcakova L."/>
            <person name="Stursova M."/>
            <person name="Spatafora J.W."/>
            <person name="Tedersoo L."/>
            <person name="Vaario L.-M."/>
            <person name="Yamada A."/>
            <person name="Yan M."/>
            <person name="Wang P."/>
            <person name="Xu J."/>
            <person name="Bruns T."/>
            <person name="Baldrian P."/>
            <person name="Vilgalys R."/>
            <person name="Henrissat B."/>
            <person name="Grigoriev I.V."/>
            <person name="Hibbett D."/>
            <person name="Nagy L.G."/>
            <person name="Martin F.M."/>
        </authorList>
    </citation>
    <scope>NUCLEOTIDE SEQUENCE</scope>
    <source>
        <strain evidence="3">UH-Tt-Lm1</strain>
    </source>
</reference>
<evidence type="ECO:0000259" key="2">
    <source>
        <dbReference type="PROSITE" id="PS50837"/>
    </source>
</evidence>
<proteinExistence type="predicted"/>
<sequence>MNQRAPSLSIRHADEFIFRHGHPRIDGIRLIVLPIRARRQSSCVEPANTKSTAFTLSHRPLSHPTSARPCRVCELMFKKKSKESQEHPARNLSFGLLTNIAVSPLGFRAELDTTSKDEKDSVPSRIVFCERESTVQDYSVPGTSAPVVAIDDTEQVGDSFTREDTCNLSQEEGEPGAASIVTEQDHTNTPLRAPVFPTNDTVEASNGFDSLEALLLSFSIDCINQEGSAAVRNKIKVLLSRITSLGQLFAKRPDNLVDQRRRDELFRELQGIEGNLRPLYESLELQRLTDHIQDVLKLLEDLHEAVFRYQMAWQTAVNNRTLNSLDPAEVVVLDCFYSARRAEYRHGDHNGCLRGTRGDILAEIELWTRDFERSPVYWLNGLAGTGKTTIAQTIAERTFANRRLGASFFCSRDFEDRSNLMLIFPTLAIQLARKFSQFRSMFIPLVQSDPGVVHGSLYDQMNKLIVQPLVESSISTVILIDGLDECKGEEPTSAILAVLGQLAAEIPKVKFFVTSRPEPRIQEGFRLPLLVKAVDVSVLHEVEAGLVDGDIKLFFEHRISELKGRRHGLDDWPTGEQLDLLCERTGGLFIHAMTMVRFIEQKGVDPREQSDRLLRSLDSRFEGKAKFKAYPTLDSLYVTILQAGFGDDDPDGDPMVQAVLGAAILATNPLSPTTIATLLSLDTEHVFRILSSLHPLLVLREDVNHPVRPFHESFSDFVLDPARCIDPRFRVYPPDHHTELLAGCLKIMNQTLEQNICKLPHGVANSEVVDLRERTEKHIDQALQYACQSWHKHLVPTIPTQSPDIIPALRQFLEEKFLFWLEALSVLGAAREAVDALKVTETLLEIWASPVLAASLARDYLRFVVTFFEAISTSALHIYHTALPLSPQKSIIRKLYERYACPTARIVHGLSLSWEPILATFPCQDFRNVAAWSPCNRFIAIAGFGSTKIDIVDAATFKQLNTFQSPQEDKSRHKWLSFSPDCRLLTQFSDWGLTGWDLHTGGPAGTSRRDGSSCRGFSSTYSMDGGIVAIACRNLSDTTVAIATYDLLSWTLVYSYTHPVGHIIPPIWTHDENIQFATVEPGSISIWEIGFSSMKTLAKVESLRLPDEIRFSKNHLFLPTLSRLAFTLPKKVLIWDVRDSKLLLDFTGKDEFSRLSFSSDGRFFACATRLELFVWKETPVGYTLHQNLAFGGTRKPTGLLFSPNGESIVAARDPSVILWATRDSILTPSTITDRPVQDRYDFLPAFSSDKTLAAIVQPEEKEVVILDLESGDPRLVVDVGMEISCLRITGSMVAVAGCEKVVAWDIPARGSVVNARVNITDSVHATTFDYSAPSHVPLKPSTFTNTSISPNLDYIAIIKDTANFSHQLNIHDMWTGGHLASTTAALASVPYFASDGRSVWCVGSSKSVAGWIINEESESQLIKLEPLGSDVYPLGVLPWESSRGYEVADDGWVLSPNQKRLLWLPHYWRPDQTERVWQGRFLGFLHGEPPEVVILEFFE</sequence>
<dbReference type="InterPro" id="IPR015943">
    <property type="entry name" value="WD40/YVTN_repeat-like_dom_sf"/>
</dbReference>
<keyword evidence="1" id="KW-0677">Repeat</keyword>
<gene>
    <name evidence="3" type="ORF">BJ322DRAFT_1039780</name>
</gene>
<evidence type="ECO:0000256" key="1">
    <source>
        <dbReference type="ARBA" id="ARBA00022737"/>
    </source>
</evidence>
<feature type="domain" description="NACHT" evidence="2">
    <location>
        <begin position="375"/>
        <end position="523"/>
    </location>
</feature>
<dbReference type="Gene3D" id="3.40.50.300">
    <property type="entry name" value="P-loop containing nucleotide triphosphate hydrolases"/>
    <property type="match status" value="1"/>
</dbReference>
<name>A0A9P6LBF4_9AGAM</name>
<evidence type="ECO:0000313" key="3">
    <source>
        <dbReference type="EMBL" id="KAF9791106.1"/>
    </source>
</evidence>
<organism evidence="3 4">
    <name type="scientific">Thelephora terrestris</name>
    <dbReference type="NCBI Taxonomy" id="56493"/>
    <lineage>
        <taxon>Eukaryota</taxon>
        <taxon>Fungi</taxon>
        <taxon>Dikarya</taxon>
        <taxon>Basidiomycota</taxon>
        <taxon>Agaricomycotina</taxon>
        <taxon>Agaricomycetes</taxon>
        <taxon>Thelephorales</taxon>
        <taxon>Thelephoraceae</taxon>
        <taxon>Thelephora</taxon>
    </lineage>
</organism>
<dbReference type="Proteomes" id="UP000736335">
    <property type="component" value="Unassembled WGS sequence"/>
</dbReference>
<comment type="caution">
    <text evidence="3">The sequence shown here is derived from an EMBL/GenBank/DDBJ whole genome shotgun (WGS) entry which is preliminary data.</text>
</comment>
<dbReference type="PANTHER" id="PTHR10039">
    <property type="entry name" value="AMELOGENIN"/>
    <property type="match status" value="1"/>
</dbReference>
<dbReference type="PROSITE" id="PS50837">
    <property type="entry name" value="NACHT"/>
    <property type="match status" value="1"/>
</dbReference>
<dbReference type="PANTHER" id="PTHR10039:SF17">
    <property type="entry name" value="FUNGAL STAND N-TERMINAL GOODBYE DOMAIN-CONTAINING PROTEIN-RELATED"/>
    <property type="match status" value="1"/>
</dbReference>
<dbReference type="InterPro" id="IPR056884">
    <property type="entry name" value="NPHP3-like_N"/>
</dbReference>
<dbReference type="InterPro" id="IPR027417">
    <property type="entry name" value="P-loop_NTPase"/>
</dbReference>
<evidence type="ECO:0000313" key="4">
    <source>
        <dbReference type="Proteomes" id="UP000736335"/>
    </source>
</evidence>
<reference evidence="3" key="1">
    <citation type="journal article" date="2020" name="Nat. Commun.">
        <title>Large-scale genome sequencing of mycorrhizal fungi provides insights into the early evolution of symbiotic traits.</title>
        <authorList>
            <person name="Miyauchi S."/>
            <person name="Kiss E."/>
            <person name="Kuo A."/>
            <person name="Drula E."/>
            <person name="Kohler A."/>
            <person name="Sanchez-Garcia M."/>
            <person name="Morin E."/>
            <person name="Andreopoulos B."/>
            <person name="Barry K.W."/>
            <person name="Bonito G."/>
            <person name="Buee M."/>
            <person name="Carver A."/>
            <person name="Chen C."/>
            <person name="Cichocki N."/>
            <person name="Clum A."/>
            <person name="Culley D."/>
            <person name="Crous P.W."/>
            <person name="Fauchery L."/>
            <person name="Girlanda M."/>
            <person name="Hayes R.D."/>
            <person name="Keri Z."/>
            <person name="LaButti K."/>
            <person name="Lipzen A."/>
            <person name="Lombard V."/>
            <person name="Magnuson J."/>
            <person name="Maillard F."/>
            <person name="Murat C."/>
            <person name="Nolan M."/>
            <person name="Ohm R.A."/>
            <person name="Pangilinan J."/>
            <person name="Pereira M.F."/>
            <person name="Perotto S."/>
            <person name="Peter M."/>
            <person name="Pfister S."/>
            <person name="Riley R."/>
            <person name="Sitrit Y."/>
            <person name="Stielow J.B."/>
            <person name="Szollosi G."/>
            <person name="Zifcakova L."/>
            <person name="Stursova M."/>
            <person name="Spatafora J.W."/>
            <person name="Tedersoo L."/>
            <person name="Vaario L.M."/>
            <person name="Yamada A."/>
            <person name="Yan M."/>
            <person name="Wang P."/>
            <person name="Xu J."/>
            <person name="Bruns T."/>
            <person name="Baldrian P."/>
            <person name="Vilgalys R."/>
            <person name="Dunand C."/>
            <person name="Henrissat B."/>
            <person name="Grigoriev I.V."/>
            <person name="Hibbett D."/>
            <person name="Nagy L.G."/>
            <person name="Martin F.M."/>
        </authorList>
    </citation>
    <scope>NUCLEOTIDE SEQUENCE</scope>
    <source>
        <strain evidence="3">UH-Tt-Lm1</strain>
    </source>
</reference>
<accession>A0A9P6LBF4</accession>
<dbReference type="Pfam" id="PF24883">
    <property type="entry name" value="NPHP3_N"/>
    <property type="match status" value="1"/>
</dbReference>
<dbReference type="SUPFAM" id="SSF52540">
    <property type="entry name" value="P-loop containing nucleoside triphosphate hydrolases"/>
    <property type="match status" value="1"/>
</dbReference>
<keyword evidence="4" id="KW-1185">Reference proteome</keyword>
<dbReference type="OrthoDB" id="674604at2759"/>
<protein>
    <recommendedName>
        <fullName evidence="2">NACHT domain-containing protein</fullName>
    </recommendedName>
</protein>
<dbReference type="EMBL" id="WIUZ02000002">
    <property type="protein sequence ID" value="KAF9791106.1"/>
    <property type="molecule type" value="Genomic_DNA"/>
</dbReference>